<dbReference type="AlphaFoldDB" id="A0AAD4QJ68"/>
<feature type="chain" id="PRO_5041768402" description="Hydrophobin" evidence="6">
    <location>
        <begin position="22"/>
        <end position="118"/>
    </location>
</feature>
<dbReference type="Proteomes" id="UP001203297">
    <property type="component" value="Unassembled WGS sequence"/>
</dbReference>
<protein>
    <recommendedName>
        <fullName evidence="6">Hydrophobin</fullName>
    </recommendedName>
</protein>
<dbReference type="SMART" id="SM00075">
    <property type="entry name" value="HYDRO"/>
    <property type="match status" value="1"/>
</dbReference>
<evidence type="ECO:0000256" key="5">
    <source>
        <dbReference type="ARBA" id="ARBA00023157"/>
    </source>
</evidence>
<keyword evidence="5 6" id="KW-1015">Disulfide bond</keyword>
<evidence type="ECO:0000256" key="2">
    <source>
        <dbReference type="ARBA" id="ARBA00010446"/>
    </source>
</evidence>
<evidence type="ECO:0000313" key="8">
    <source>
        <dbReference type="Proteomes" id="UP001203297"/>
    </source>
</evidence>
<comment type="similarity">
    <text evidence="2 6">Belongs to the fungal hydrophobin family.</text>
</comment>
<feature type="signal peptide" evidence="6">
    <location>
        <begin position="1"/>
        <end position="21"/>
    </location>
</feature>
<dbReference type="GO" id="GO:0009277">
    <property type="term" value="C:fungal-type cell wall"/>
    <property type="evidence" value="ECO:0007669"/>
    <property type="project" value="InterPro"/>
</dbReference>
<sequence>MFYKPLISLVAALAATSTTVASAIPERRDSLAPIPASQCNTGTLSCCDTLTTLNDPLASSPSRLRDIALDPSSGVGLSCTAISGLPGAQLCEKFLVCCENDSQGGLIYAGCSPIIINL</sequence>
<dbReference type="GO" id="GO:0005199">
    <property type="term" value="F:structural constituent of cell wall"/>
    <property type="evidence" value="ECO:0007669"/>
    <property type="project" value="InterPro"/>
</dbReference>
<evidence type="ECO:0000256" key="1">
    <source>
        <dbReference type="ARBA" id="ARBA00004191"/>
    </source>
</evidence>
<dbReference type="Pfam" id="PF01185">
    <property type="entry name" value="Hydrophobin"/>
    <property type="match status" value="1"/>
</dbReference>
<accession>A0AAD4QJ68</accession>
<dbReference type="CDD" id="cd23507">
    <property type="entry name" value="hydrophobin_I"/>
    <property type="match status" value="1"/>
</dbReference>
<proteinExistence type="inferred from homology"/>
<reference evidence="7" key="1">
    <citation type="journal article" date="2022" name="New Phytol.">
        <title>Evolutionary transition to the ectomycorrhizal habit in the genomes of a hyperdiverse lineage of mushroom-forming fungi.</title>
        <authorList>
            <person name="Looney B."/>
            <person name="Miyauchi S."/>
            <person name="Morin E."/>
            <person name="Drula E."/>
            <person name="Courty P.E."/>
            <person name="Kohler A."/>
            <person name="Kuo A."/>
            <person name="LaButti K."/>
            <person name="Pangilinan J."/>
            <person name="Lipzen A."/>
            <person name="Riley R."/>
            <person name="Andreopoulos W."/>
            <person name="He G."/>
            <person name="Johnson J."/>
            <person name="Nolan M."/>
            <person name="Tritt A."/>
            <person name="Barry K.W."/>
            <person name="Grigoriev I.V."/>
            <person name="Nagy L.G."/>
            <person name="Hibbett D."/>
            <person name="Henrissat B."/>
            <person name="Matheny P.B."/>
            <person name="Labbe J."/>
            <person name="Martin F.M."/>
        </authorList>
    </citation>
    <scope>NUCLEOTIDE SEQUENCE</scope>
    <source>
        <strain evidence="7">BPL690</strain>
    </source>
</reference>
<evidence type="ECO:0000256" key="3">
    <source>
        <dbReference type="ARBA" id="ARBA00022512"/>
    </source>
</evidence>
<comment type="subcellular location">
    <subcellularLocation>
        <location evidence="1 6">Secreted</location>
        <location evidence="1 6">Cell wall</location>
    </subcellularLocation>
</comment>
<evidence type="ECO:0000256" key="4">
    <source>
        <dbReference type="ARBA" id="ARBA00022525"/>
    </source>
</evidence>
<organism evidence="7 8">
    <name type="scientific">Multifurca ochricompacta</name>
    <dbReference type="NCBI Taxonomy" id="376703"/>
    <lineage>
        <taxon>Eukaryota</taxon>
        <taxon>Fungi</taxon>
        <taxon>Dikarya</taxon>
        <taxon>Basidiomycota</taxon>
        <taxon>Agaricomycotina</taxon>
        <taxon>Agaricomycetes</taxon>
        <taxon>Russulales</taxon>
        <taxon>Russulaceae</taxon>
        <taxon>Multifurca</taxon>
    </lineage>
</organism>
<evidence type="ECO:0000256" key="6">
    <source>
        <dbReference type="RuleBase" id="RU365009"/>
    </source>
</evidence>
<keyword evidence="4 6" id="KW-0964">Secreted</keyword>
<dbReference type="InterPro" id="IPR001338">
    <property type="entry name" value="Class_I_Hydrophobin"/>
</dbReference>
<name>A0AAD4QJ68_9AGAM</name>
<dbReference type="EMBL" id="WTXG01000166">
    <property type="protein sequence ID" value="KAI0291224.1"/>
    <property type="molecule type" value="Genomic_DNA"/>
</dbReference>
<keyword evidence="3 6" id="KW-0134">Cell wall</keyword>
<keyword evidence="6" id="KW-0732">Signal</keyword>
<comment type="caution">
    <text evidence="7">The sequence shown here is derived from an EMBL/GenBank/DDBJ whole genome shotgun (WGS) entry which is preliminary data.</text>
</comment>
<keyword evidence="8" id="KW-1185">Reference proteome</keyword>
<gene>
    <name evidence="7" type="ORF">B0F90DRAFT_1824036</name>
</gene>
<evidence type="ECO:0000313" key="7">
    <source>
        <dbReference type="EMBL" id="KAI0291224.1"/>
    </source>
</evidence>